<proteinExistence type="predicted"/>
<comment type="caution">
    <text evidence="1">The sequence shown here is derived from an EMBL/GenBank/DDBJ whole genome shotgun (WGS) entry which is preliminary data.</text>
</comment>
<dbReference type="Proteomes" id="UP000436483">
    <property type="component" value="Unassembled WGS sequence"/>
</dbReference>
<protein>
    <submittedName>
        <fullName evidence="1">Uncharacterized protein</fullName>
    </submittedName>
</protein>
<evidence type="ECO:0000313" key="1">
    <source>
        <dbReference type="EMBL" id="MXQ13235.1"/>
    </source>
</evidence>
<sequence length="188" mass="21849">MTELLTAADEDYGLPKYRQYNRELCPPGEDYDDLPEHLKLMPLPEFLDYLKPGAKFVPGVYVLFDVEGYDRAELYMSIYVRTAFDYEDYFPLIKVGLRGTVIDDLPFEAKYGGFRRNPDSQEPKGTMFGKGAFRSLMAFLERELPQRGFKGIFLEQVHNEILQSVALRYGFERLTKPTNICFIKHFTV</sequence>
<reference evidence="1 2" key="2">
    <citation type="submission" date="2020-01" db="EMBL/GenBank/DDBJ databases">
        <title>Microvirga sp. nov., an arsenate reduction bacterium isolated from Tibet hotspring sediments.</title>
        <authorList>
            <person name="Xian W.-D."/>
            <person name="Li W.-J."/>
        </authorList>
    </citation>
    <scope>NUCLEOTIDE SEQUENCE [LARGE SCALE GENOMIC DNA]</scope>
    <source>
        <strain evidence="1 2">KCTC 23863</strain>
    </source>
</reference>
<name>A0A7X3SQD4_9HYPH</name>
<organism evidence="1 2">
    <name type="scientific">Microvirga makkahensis</name>
    <dbReference type="NCBI Taxonomy" id="1128670"/>
    <lineage>
        <taxon>Bacteria</taxon>
        <taxon>Pseudomonadati</taxon>
        <taxon>Pseudomonadota</taxon>
        <taxon>Alphaproteobacteria</taxon>
        <taxon>Hyphomicrobiales</taxon>
        <taxon>Methylobacteriaceae</taxon>
        <taxon>Microvirga</taxon>
    </lineage>
</organism>
<keyword evidence="2" id="KW-1185">Reference proteome</keyword>
<reference evidence="1 2" key="1">
    <citation type="submission" date="2019-12" db="EMBL/GenBank/DDBJ databases">
        <authorList>
            <person name="Yuan C.-G."/>
        </authorList>
    </citation>
    <scope>NUCLEOTIDE SEQUENCE [LARGE SCALE GENOMIC DNA]</scope>
    <source>
        <strain evidence="1 2">KCTC 23863</strain>
    </source>
</reference>
<dbReference type="EMBL" id="WURB01000014">
    <property type="protein sequence ID" value="MXQ13235.1"/>
    <property type="molecule type" value="Genomic_DNA"/>
</dbReference>
<gene>
    <name evidence="1" type="ORF">GR328_17545</name>
</gene>
<dbReference type="AlphaFoldDB" id="A0A7X3SQD4"/>
<dbReference type="RefSeq" id="WP_160886003.1">
    <property type="nucleotide sequence ID" value="NZ_WURB01000014.1"/>
</dbReference>
<dbReference type="SUPFAM" id="SSF55729">
    <property type="entry name" value="Acyl-CoA N-acyltransferases (Nat)"/>
    <property type="match status" value="1"/>
</dbReference>
<accession>A0A7X3SQD4</accession>
<evidence type="ECO:0000313" key="2">
    <source>
        <dbReference type="Proteomes" id="UP000436483"/>
    </source>
</evidence>
<dbReference type="InterPro" id="IPR016181">
    <property type="entry name" value="Acyl_CoA_acyltransferase"/>
</dbReference>